<dbReference type="RefSeq" id="WP_204707203.1">
    <property type="nucleotide sequence ID" value="NZ_JBHSZV010000014.1"/>
</dbReference>
<evidence type="ECO:0000313" key="3">
    <source>
        <dbReference type="Proteomes" id="UP001596410"/>
    </source>
</evidence>
<evidence type="ECO:0000313" key="2">
    <source>
        <dbReference type="EMBL" id="MFC7061637.1"/>
    </source>
</evidence>
<protein>
    <recommendedName>
        <fullName evidence="4">Type 4 fimbrial biogenesis protein PilX N-terminal domain-containing protein</fullName>
    </recommendedName>
</protein>
<dbReference type="Proteomes" id="UP001596410">
    <property type="component" value="Unassembled WGS sequence"/>
</dbReference>
<comment type="caution">
    <text evidence="2">The sequence shown here is derived from an EMBL/GenBank/DDBJ whole genome shotgun (WGS) entry which is preliminary data.</text>
</comment>
<name>A0ABW2EM84_9BACI</name>
<reference evidence="3" key="1">
    <citation type="journal article" date="2019" name="Int. J. Syst. Evol. Microbiol.">
        <title>The Global Catalogue of Microorganisms (GCM) 10K type strain sequencing project: providing services to taxonomists for standard genome sequencing and annotation.</title>
        <authorList>
            <consortium name="The Broad Institute Genomics Platform"/>
            <consortium name="The Broad Institute Genome Sequencing Center for Infectious Disease"/>
            <person name="Wu L."/>
            <person name="Ma J."/>
        </authorList>
    </citation>
    <scope>NUCLEOTIDE SEQUENCE [LARGE SCALE GENOMIC DNA]</scope>
    <source>
        <strain evidence="3">CGMCC 4.1621</strain>
    </source>
</reference>
<feature type="transmembrane region" description="Helical" evidence="1">
    <location>
        <begin position="12"/>
        <end position="33"/>
    </location>
</feature>
<dbReference type="EMBL" id="JBHSZV010000014">
    <property type="protein sequence ID" value="MFC7061637.1"/>
    <property type="molecule type" value="Genomic_DNA"/>
</dbReference>
<accession>A0ABW2EM84</accession>
<evidence type="ECO:0008006" key="4">
    <source>
        <dbReference type="Google" id="ProtNLM"/>
    </source>
</evidence>
<sequence length="280" mass="31261">MKQLKNESGAALGLVLLTIIVMGVLFTALGFQLTSTNQQVNKSQQYVQAENLAIMGQEYFEASVKKLNRETNDQPLKENIQEHWNNERTIVMDDAVSHTEYTVRILDSKSDANNISYESVGVSGDVEEVIQGTLTINTSGSPVERVACEKNNIHIENRVVNYYTFLEHLNFDSFDRSEDAGLRSSYQGDTLFSSGIAKTTNNVNTTISGNAVFEHGLQVKNGEELEVFGDLIVRDGGLHLNNKAKLIIHGNLYIQEQKANKIQGTDLMVYNNHELRCIES</sequence>
<keyword evidence="1" id="KW-0812">Transmembrane</keyword>
<keyword evidence="1" id="KW-1133">Transmembrane helix</keyword>
<evidence type="ECO:0000256" key="1">
    <source>
        <dbReference type="SAM" id="Phobius"/>
    </source>
</evidence>
<keyword evidence="1" id="KW-0472">Membrane</keyword>
<keyword evidence="3" id="KW-1185">Reference proteome</keyword>
<organism evidence="2 3">
    <name type="scientific">Halobacillus seohaensis</name>
    <dbReference type="NCBI Taxonomy" id="447421"/>
    <lineage>
        <taxon>Bacteria</taxon>
        <taxon>Bacillati</taxon>
        <taxon>Bacillota</taxon>
        <taxon>Bacilli</taxon>
        <taxon>Bacillales</taxon>
        <taxon>Bacillaceae</taxon>
        <taxon>Halobacillus</taxon>
    </lineage>
</organism>
<proteinExistence type="predicted"/>
<gene>
    <name evidence="2" type="ORF">ACFQIC_07165</name>
</gene>